<evidence type="ECO:0000313" key="1">
    <source>
        <dbReference type="EMBL" id="KAJ2866915.1"/>
    </source>
</evidence>
<dbReference type="EMBL" id="JANBUY010000028">
    <property type="protein sequence ID" value="KAJ2866915.1"/>
    <property type="molecule type" value="Genomic_DNA"/>
</dbReference>
<dbReference type="Proteomes" id="UP001140074">
    <property type="component" value="Unassembled WGS sequence"/>
</dbReference>
<comment type="caution">
    <text evidence="1">The sequence shown here is derived from an EMBL/GenBank/DDBJ whole genome shotgun (WGS) entry which is preliminary data.</text>
</comment>
<proteinExistence type="predicted"/>
<gene>
    <name evidence="1" type="ORF">GGH94_001186</name>
</gene>
<keyword evidence="2" id="KW-1185">Reference proteome</keyword>
<organism evidence="1 2">
    <name type="scientific">Coemansia aciculifera</name>
    <dbReference type="NCBI Taxonomy" id="417176"/>
    <lineage>
        <taxon>Eukaryota</taxon>
        <taxon>Fungi</taxon>
        <taxon>Fungi incertae sedis</taxon>
        <taxon>Zoopagomycota</taxon>
        <taxon>Kickxellomycotina</taxon>
        <taxon>Kickxellomycetes</taxon>
        <taxon>Kickxellales</taxon>
        <taxon>Kickxellaceae</taxon>
        <taxon>Coemansia</taxon>
    </lineage>
</organism>
<sequence>MKLTNSIFVAAALAYTSLGAPLIKTAILALGGEELMATAAYDVASVGASFAVEHTGLFGPLLNYVPGAQIILGAAGLLGGRFAGGTAGTVASKATLGLIEGSLGNDLPLVGWIVRDGKLERSSTNISSNIVNMRLTSLFAVIGSAVMLVASNPIYKEIAHSLGYDAVIASNVGAGASNDISELISILDQFKPIVHPEVASTISTISFFGGLISSLTGYIIKMLIKNFYTGNLLNDTPYIGELIRNADAMIAPEYKQVASSLIGTSSTQVV</sequence>
<accession>A0A9W8M559</accession>
<dbReference type="AlphaFoldDB" id="A0A9W8M559"/>
<name>A0A9W8M559_9FUNG</name>
<protein>
    <submittedName>
        <fullName evidence="1">Uncharacterized protein</fullName>
    </submittedName>
</protein>
<reference evidence="1" key="1">
    <citation type="submission" date="2022-07" db="EMBL/GenBank/DDBJ databases">
        <title>Phylogenomic reconstructions and comparative analyses of Kickxellomycotina fungi.</title>
        <authorList>
            <person name="Reynolds N.K."/>
            <person name="Stajich J.E."/>
            <person name="Barry K."/>
            <person name="Grigoriev I.V."/>
            <person name="Crous P."/>
            <person name="Smith M.E."/>
        </authorList>
    </citation>
    <scope>NUCLEOTIDE SEQUENCE</scope>
    <source>
        <strain evidence="1">RSA 476</strain>
    </source>
</reference>
<evidence type="ECO:0000313" key="2">
    <source>
        <dbReference type="Proteomes" id="UP001140074"/>
    </source>
</evidence>